<proteinExistence type="predicted"/>
<dbReference type="EMBL" id="JBEAFC010000014">
    <property type="protein sequence ID" value="KAL1532319.1"/>
    <property type="molecule type" value="Genomic_DNA"/>
</dbReference>
<protein>
    <submittedName>
        <fullName evidence="1">Uncharacterized protein</fullName>
    </submittedName>
</protein>
<evidence type="ECO:0000313" key="2">
    <source>
        <dbReference type="Proteomes" id="UP001567538"/>
    </source>
</evidence>
<keyword evidence="2" id="KW-1185">Reference proteome</keyword>
<name>A0ABD1FKG6_SALDI</name>
<reference evidence="1 2" key="1">
    <citation type="submission" date="2024-06" db="EMBL/GenBank/DDBJ databases">
        <title>A chromosome level genome sequence of Diviner's sage (Salvia divinorum).</title>
        <authorList>
            <person name="Ford S.A."/>
            <person name="Ro D.-K."/>
            <person name="Ness R.W."/>
            <person name="Phillips M.A."/>
        </authorList>
    </citation>
    <scope>NUCLEOTIDE SEQUENCE [LARGE SCALE GENOMIC DNA]</scope>
    <source>
        <strain evidence="1">SAF-2024a</strain>
        <tissue evidence="1">Leaf</tissue>
    </source>
</reference>
<gene>
    <name evidence="1" type="ORF">AAHA92_32344</name>
</gene>
<organism evidence="1 2">
    <name type="scientific">Salvia divinorum</name>
    <name type="common">Maria pastora</name>
    <name type="synonym">Diviner's sage</name>
    <dbReference type="NCBI Taxonomy" id="28513"/>
    <lineage>
        <taxon>Eukaryota</taxon>
        <taxon>Viridiplantae</taxon>
        <taxon>Streptophyta</taxon>
        <taxon>Embryophyta</taxon>
        <taxon>Tracheophyta</taxon>
        <taxon>Spermatophyta</taxon>
        <taxon>Magnoliopsida</taxon>
        <taxon>eudicotyledons</taxon>
        <taxon>Gunneridae</taxon>
        <taxon>Pentapetalae</taxon>
        <taxon>asterids</taxon>
        <taxon>lamiids</taxon>
        <taxon>Lamiales</taxon>
        <taxon>Lamiaceae</taxon>
        <taxon>Nepetoideae</taxon>
        <taxon>Mentheae</taxon>
        <taxon>Salviinae</taxon>
        <taxon>Salvia</taxon>
        <taxon>Salvia subgen. Calosphace</taxon>
    </lineage>
</organism>
<dbReference type="Proteomes" id="UP001567538">
    <property type="component" value="Unassembled WGS sequence"/>
</dbReference>
<evidence type="ECO:0000313" key="1">
    <source>
        <dbReference type="EMBL" id="KAL1532319.1"/>
    </source>
</evidence>
<dbReference type="AlphaFoldDB" id="A0ABD1FKG6"/>
<accession>A0ABD1FKG6</accession>
<sequence length="87" mass="9877">MYKVFNLSALELSQFWTYKLTSTQPFGLLPISAVELPGNILLFSNTEYHEIQSDAAGKYLDELKMGLTCSLVSKFHNCMELVNILTR</sequence>
<comment type="caution">
    <text evidence="1">The sequence shown here is derived from an EMBL/GenBank/DDBJ whole genome shotgun (WGS) entry which is preliminary data.</text>
</comment>